<gene>
    <name evidence="2" type="ORF">F2Q68_00019160</name>
</gene>
<feature type="region of interest" description="Disordered" evidence="1">
    <location>
        <begin position="29"/>
        <end position="50"/>
    </location>
</feature>
<evidence type="ECO:0000313" key="3">
    <source>
        <dbReference type="Proteomes" id="UP000712281"/>
    </source>
</evidence>
<feature type="compositionally biased region" description="Basic and acidic residues" evidence="1">
    <location>
        <begin position="29"/>
        <end position="41"/>
    </location>
</feature>
<protein>
    <submittedName>
        <fullName evidence="2">Uncharacterized protein</fullName>
    </submittedName>
</protein>
<sequence length="117" mass="13279">MAQLKEPYEGNRVFPPSNIYRKIRDKLVTTRPAHSEPDSRPCRTSTLTPHMSCGNIVKGTVNRIPSEQDGLSQNYWNNLRTVPQVKRRTPTPNLLPPASRSSDSSRPKIIGIFLKLR</sequence>
<dbReference type="Proteomes" id="UP000712281">
    <property type="component" value="Unassembled WGS sequence"/>
</dbReference>
<comment type="caution">
    <text evidence="2">The sequence shown here is derived from an EMBL/GenBank/DDBJ whole genome shotgun (WGS) entry which is preliminary data.</text>
</comment>
<evidence type="ECO:0000313" key="2">
    <source>
        <dbReference type="EMBL" id="KAF2539821.1"/>
    </source>
</evidence>
<organism evidence="2 3">
    <name type="scientific">Brassica cretica</name>
    <name type="common">Mustard</name>
    <dbReference type="NCBI Taxonomy" id="69181"/>
    <lineage>
        <taxon>Eukaryota</taxon>
        <taxon>Viridiplantae</taxon>
        <taxon>Streptophyta</taxon>
        <taxon>Embryophyta</taxon>
        <taxon>Tracheophyta</taxon>
        <taxon>Spermatophyta</taxon>
        <taxon>Magnoliopsida</taxon>
        <taxon>eudicotyledons</taxon>
        <taxon>Gunneridae</taxon>
        <taxon>Pentapetalae</taxon>
        <taxon>rosids</taxon>
        <taxon>malvids</taxon>
        <taxon>Brassicales</taxon>
        <taxon>Brassicaceae</taxon>
        <taxon>Brassiceae</taxon>
        <taxon>Brassica</taxon>
    </lineage>
</organism>
<feature type="region of interest" description="Disordered" evidence="1">
    <location>
        <begin position="85"/>
        <end position="106"/>
    </location>
</feature>
<accession>A0A8S9G2K1</accession>
<dbReference type="EMBL" id="QGKW02002228">
    <property type="protein sequence ID" value="KAF2539821.1"/>
    <property type="molecule type" value="Genomic_DNA"/>
</dbReference>
<proteinExistence type="predicted"/>
<evidence type="ECO:0000256" key="1">
    <source>
        <dbReference type="SAM" id="MobiDB-lite"/>
    </source>
</evidence>
<reference evidence="2" key="1">
    <citation type="submission" date="2019-12" db="EMBL/GenBank/DDBJ databases">
        <title>Genome sequencing and annotation of Brassica cretica.</title>
        <authorList>
            <person name="Studholme D.J."/>
            <person name="Sarris P.F."/>
        </authorList>
    </citation>
    <scope>NUCLEOTIDE SEQUENCE</scope>
    <source>
        <strain evidence="2">PFS-001/15</strain>
        <tissue evidence="2">Leaf</tissue>
    </source>
</reference>
<name>A0A8S9G2K1_BRACR</name>
<dbReference type="AlphaFoldDB" id="A0A8S9G2K1"/>